<organism evidence="2">
    <name type="scientific">Streptomyces sp. NBC_00093</name>
    <dbReference type="NCBI Taxonomy" id="2975649"/>
    <lineage>
        <taxon>Bacteria</taxon>
        <taxon>Bacillati</taxon>
        <taxon>Actinomycetota</taxon>
        <taxon>Actinomycetes</taxon>
        <taxon>Kitasatosporales</taxon>
        <taxon>Streptomycetaceae</taxon>
        <taxon>Streptomyces</taxon>
    </lineage>
</organism>
<dbReference type="AlphaFoldDB" id="A0AAU2A1I2"/>
<dbReference type="InterPro" id="IPR001387">
    <property type="entry name" value="Cro/C1-type_HTH"/>
</dbReference>
<dbReference type="Gene3D" id="1.10.260.40">
    <property type="entry name" value="lambda repressor-like DNA-binding domains"/>
    <property type="match status" value="1"/>
</dbReference>
<feature type="domain" description="HTH cro/C1-type" evidence="1">
    <location>
        <begin position="24"/>
        <end position="78"/>
    </location>
</feature>
<evidence type="ECO:0000259" key="1">
    <source>
        <dbReference type="PROSITE" id="PS50943"/>
    </source>
</evidence>
<dbReference type="SMART" id="SM00530">
    <property type="entry name" value="HTH_XRE"/>
    <property type="match status" value="1"/>
</dbReference>
<gene>
    <name evidence="2" type="ORF">OHA22_20670</name>
</gene>
<accession>A0AAU2A1I2</accession>
<dbReference type="SUPFAM" id="SSF47413">
    <property type="entry name" value="lambda repressor-like DNA-binding domains"/>
    <property type="match status" value="1"/>
</dbReference>
<dbReference type="InterPro" id="IPR010982">
    <property type="entry name" value="Lambda_DNA-bd_dom_sf"/>
</dbReference>
<dbReference type="CDD" id="cd00093">
    <property type="entry name" value="HTH_XRE"/>
    <property type="match status" value="1"/>
</dbReference>
<reference evidence="2" key="1">
    <citation type="submission" date="2022-10" db="EMBL/GenBank/DDBJ databases">
        <title>The complete genomes of actinobacterial strains from the NBC collection.</title>
        <authorList>
            <person name="Joergensen T.S."/>
            <person name="Alvarez Arevalo M."/>
            <person name="Sterndorff E.B."/>
            <person name="Faurdal D."/>
            <person name="Vuksanovic O."/>
            <person name="Mourched A.-S."/>
            <person name="Charusanti P."/>
            <person name="Shaw S."/>
            <person name="Blin K."/>
            <person name="Weber T."/>
        </authorList>
    </citation>
    <scope>NUCLEOTIDE SEQUENCE</scope>
    <source>
        <strain evidence="2">NBC_00093</strain>
    </source>
</reference>
<dbReference type="EMBL" id="CP108222">
    <property type="protein sequence ID" value="WTT17781.1"/>
    <property type="molecule type" value="Genomic_DNA"/>
</dbReference>
<dbReference type="PROSITE" id="PS50943">
    <property type="entry name" value="HTH_CROC1"/>
    <property type="match status" value="1"/>
</dbReference>
<dbReference type="GO" id="GO:0003677">
    <property type="term" value="F:DNA binding"/>
    <property type="evidence" value="ECO:0007669"/>
    <property type="project" value="InterPro"/>
</dbReference>
<dbReference type="Pfam" id="PF01381">
    <property type="entry name" value="HTH_3"/>
    <property type="match status" value="1"/>
</dbReference>
<protein>
    <submittedName>
        <fullName evidence="2">Helix-turn-helix transcriptional regulator</fullName>
    </submittedName>
</protein>
<proteinExistence type="predicted"/>
<sequence length="82" mass="8994">MSLPAPPPDQAQLLALRIAFGARLREARRAAGLTQEELVERAGIDRAAYSEIERGQRDARLSTLLRIEGALGASLDVVRKDR</sequence>
<evidence type="ECO:0000313" key="2">
    <source>
        <dbReference type="EMBL" id="WTT17781.1"/>
    </source>
</evidence>
<name>A0AAU2A1I2_9ACTN</name>